<dbReference type="GO" id="GO:0004519">
    <property type="term" value="F:endonuclease activity"/>
    <property type="evidence" value="ECO:0007669"/>
    <property type="project" value="InterPro"/>
</dbReference>
<evidence type="ECO:0000313" key="2">
    <source>
        <dbReference type="EMBL" id="VAX22841.1"/>
    </source>
</evidence>
<gene>
    <name evidence="2" type="ORF">MNBD_NITROSPINAE04-687</name>
</gene>
<dbReference type="GO" id="GO:0008270">
    <property type="term" value="F:zinc ion binding"/>
    <property type="evidence" value="ECO:0007669"/>
    <property type="project" value="InterPro"/>
</dbReference>
<dbReference type="PANTHER" id="PTHR33877">
    <property type="entry name" value="SLL1193 PROTEIN"/>
    <property type="match status" value="1"/>
</dbReference>
<dbReference type="Pfam" id="PF01844">
    <property type="entry name" value="HNH"/>
    <property type="match status" value="1"/>
</dbReference>
<dbReference type="InterPro" id="IPR041025">
    <property type="entry name" value="HNH_repeat"/>
</dbReference>
<dbReference type="Gene3D" id="1.10.30.50">
    <property type="match status" value="1"/>
</dbReference>
<organism evidence="2">
    <name type="scientific">hydrothermal vent metagenome</name>
    <dbReference type="NCBI Taxonomy" id="652676"/>
    <lineage>
        <taxon>unclassified sequences</taxon>
        <taxon>metagenomes</taxon>
        <taxon>ecological metagenomes</taxon>
    </lineage>
</organism>
<proteinExistence type="predicted"/>
<dbReference type="CDD" id="cd00085">
    <property type="entry name" value="HNHc"/>
    <property type="match status" value="1"/>
</dbReference>
<dbReference type="Pfam" id="PF18780">
    <property type="entry name" value="HNH_repeat"/>
    <property type="match status" value="2"/>
</dbReference>
<dbReference type="InterPro" id="IPR002711">
    <property type="entry name" value="HNH"/>
</dbReference>
<dbReference type="SMART" id="SM00507">
    <property type="entry name" value="HNHc"/>
    <property type="match status" value="1"/>
</dbReference>
<dbReference type="AlphaFoldDB" id="A0A3B1C865"/>
<sequence length="228" mass="26336">MKNFIIDRLEEYSDEALIEEIRRVAKEMNGKSLSQSHFNKVSRTSSNTLRRRFGNWKNALDRAGLEVRAHGKRYSGEECYENLLKVWTYFGRPPKYLEMRNPPSTVGPKAYIKRWNTWNKALHAFYKRVASGEKYISKNLLSNKFENEGIKPAKIPESERRDIRLGLRYKILKRDNFKCVKCGRSPASNPRIQLQVDHVLSFSKGGKTVEGNLQTTCADCNQGKGDSQ</sequence>
<dbReference type="PANTHER" id="PTHR33877:SF1">
    <property type="entry name" value="TYPE IV METHYL-DIRECTED RESTRICTION ENZYME ECOKMCRA"/>
    <property type="match status" value="1"/>
</dbReference>
<protein>
    <recommendedName>
        <fullName evidence="1">HNH nuclease domain-containing protein</fullName>
    </recommendedName>
</protein>
<dbReference type="GO" id="GO:0003676">
    <property type="term" value="F:nucleic acid binding"/>
    <property type="evidence" value="ECO:0007669"/>
    <property type="project" value="InterPro"/>
</dbReference>
<accession>A0A3B1C865</accession>
<reference evidence="2" key="1">
    <citation type="submission" date="2018-06" db="EMBL/GenBank/DDBJ databases">
        <authorList>
            <person name="Zhirakovskaya E."/>
        </authorList>
    </citation>
    <scope>NUCLEOTIDE SEQUENCE</scope>
</reference>
<dbReference type="InterPro" id="IPR052892">
    <property type="entry name" value="NA-targeting_endonuclease"/>
</dbReference>
<feature type="domain" description="HNH nuclease" evidence="1">
    <location>
        <begin position="166"/>
        <end position="222"/>
    </location>
</feature>
<dbReference type="InterPro" id="IPR003615">
    <property type="entry name" value="HNH_nuc"/>
</dbReference>
<evidence type="ECO:0000259" key="1">
    <source>
        <dbReference type="SMART" id="SM00507"/>
    </source>
</evidence>
<name>A0A3B1C865_9ZZZZ</name>
<dbReference type="EMBL" id="UOGA01000232">
    <property type="protein sequence ID" value="VAX22841.1"/>
    <property type="molecule type" value="Genomic_DNA"/>
</dbReference>